<dbReference type="EMBL" id="JBHSUC010000053">
    <property type="protein sequence ID" value="MFC6363684.1"/>
    <property type="molecule type" value="Genomic_DNA"/>
</dbReference>
<keyword evidence="5" id="KW-1185">Reference proteome</keyword>
<evidence type="ECO:0000256" key="1">
    <source>
        <dbReference type="ARBA" id="ARBA00022612"/>
    </source>
</evidence>
<dbReference type="PANTHER" id="PTHR41328">
    <property type="entry name" value="TERMINASE SMALL SUBUNIT-RELATED"/>
    <property type="match status" value="1"/>
</dbReference>
<evidence type="ECO:0000313" key="4">
    <source>
        <dbReference type="EMBL" id="MFC6363684.1"/>
    </source>
</evidence>
<dbReference type="RefSeq" id="WP_343876538.1">
    <property type="nucleotide sequence ID" value="NZ_BAAAFW010000002.1"/>
</dbReference>
<feature type="coiled-coil region" evidence="3">
    <location>
        <begin position="270"/>
        <end position="297"/>
    </location>
</feature>
<evidence type="ECO:0000313" key="5">
    <source>
        <dbReference type="Proteomes" id="UP001596215"/>
    </source>
</evidence>
<dbReference type="Pfam" id="PF03592">
    <property type="entry name" value="Terminase_2"/>
    <property type="match status" value="1"/>
</dbReference>
<accession>A0ABW1VU86</accession>
<keyword evidence="3" id="KW-0175">Coiled coil</keyword>
<organism evidence="4 5">
    <name type="scientific">Tatumella punctata</name>
    <dbReference type="NCBI Taxonomy" id="399969"/>
    <lineage>
        <taxon>Bacteria</taxon>
        <taxon>Pseudomonadati</taxon>
        <taxon>Pseudomonadota</taxon>
        <taxon>Gammaproteobacteria</taxon>
        <taxon>Enterobacterales</taxon>
        <taxon>Erwiniaceae</taxon>
        <taxon>Tatumella</taxon>
    </lineage>
</organism>
<dbReference type="InterPro" id="IPR038713">
    <property type="entry name" value="Terminase_Gp1_N_sf"/>
</dbReference>
<gene>
    <name evidence="4" type="ORF">ACFP73_16670</name>
</gene>
<reference evidence="5" key="1">
    <citation type="journal article" date="2019" name="Int. J. Syst. Evol. Microbiol.">
        <title>The Global Catalogue of Microorganisms (GCM) 10K type strain sequencing project: providing services to taxonomists for standard genome sequencing and annotation.</title>
        <authorList>
            <consortium name="The Broad Institute Genomics Platform"/>
            <consortium name="The Broad Institute Genome Sequencing Center for Infectious Disease"/>
            <person name="Wu L."/>
            <person name="Ma J."/>
        </authorList>
    </citation>
    <scope>NUCLEOTIDE SEQUENCE [LARGE SCALE GENOMIC DNA]</scope>
    <source>
        <strain evidence="5">CGMCC 4.1530</strain>
    </source>
</reference>
<keyword evidence="1" id="KW-1188">Viral release from host cell</keyword>
<sequence length="326" mass="36607">MAKPDWSELQDRFLSEHAESGVSPKEWCESQGLNYATARRYIKKPAQSAQKSAQCKTRSAQKQECAEALTESDGLTKQQREFVAEYLKDGNATQAAARAGYSDPNYGRQLMTNPNVSKAIAEQQQKSLVRTIGTADEILSQMWQLATFDANDLTQYRRGCCRHCWGIDHNYQWSAYEYRQAAEKAERMGKEPPDCSGGLDYNRTIDPNPDCPVCSGEGVGRVYMQDTRKLSPIARLAYSGTKVTKGGIEVVSISREKMFEAIIKRMGLSDSEITQKLQQLELERRQLEIEKLRKEISAQGSDQPITRMEVVIVGENNQNDPDATTG</sequence>
<comment type="caution">
    <text evidence="4">The sequence shown here is derived from an EMBL/GenBank/DDBJ whole genome shotgun (WGS) entry which is preliminary data.</text>
</comment>
<evidence type="ECO:0000256" key="3">
    <source>
        <dbReference type="SAM" id="Coils"/>
    </source>
</evidence>
<proteinExistence type="predicted"/>
<evidence type="ECO:0000256" key="2">
    <source>
        <dbReference type="ARBA" id="ARBA00023219"/>
    </source>
</evidence>
<dbReference type="PANTHER" id="PTHR41328:SF2">
    <property type="entry name" value="TERMINASE SMALL SUBUNIT"/>
    <property type="match status" value="1"/>
</dbReference>
<dbReference type="Proteomes" id="UP001596215">
    <property type="component" value="Unassembled WGS sequence"/>
</dbReference>
<dbReference type="Gene3D" id="1.10.10.1400">
    <property type="entry name" value="Terminase, small subunit, N-terminal DNA-binding domain, HTH motif"/>
    <property type="match status" value="1"/>
</dbReference>
<keyword evidence="2" id="KW-0231">Viral genome packaging</keyword>
<dbReference type="InterPro" id="IPR005335">
    <property type="entry name" value="Terminase_ssu"/>
</dbReference>
<dbReference type="InterPro" id="IPR052404">
    <property type="entry name" value="SPP1-like_terminase"/>
</dbReference>
<protein>
    <submittedName>
        <fullName evidence="4">Terminase small subunit</fullName>
    </submittedName>
</protein>
<name>A0ABW1VU86_9GAMM</name>